<dbReference type="InterPro" id="IPR036745">
    <property type="entry name" value="PolIII_theta_sf"/>
</dbReference>
<comment type="caution">
    <text evidence="1">The sequence shown here is derived from an EMBL/GenBank/DDBJ whole genome shotgun (WGS) entry which is preliminary data.</text>
</comment>
<accession>A0A1B8HKR7</accession>
<dbReference type="GO" id="GO:0003677">
    <property type="term" value="F:DNA binding"/>
    <property type="evidence" value="ECO:0007669"/>
    <property type="project" value="InterPro"/>
</dbReference>
<dbReference type="Proteomes" id="UP000092247">
    <property type="component" value="Unassembled WGS sequence"/>
</dbReference>
<evidence type="ECO:0000313" key="1">
    <source>
        <dbReference type="EMBL" id="OBU09834.1"/>
    </source>
</evidence>
<reference evidence="1 2" key="1">
    <citation type="submission" date="2016-06" db="EMBL/GenBank/DDBJ databases">
        <authorList>
            <person name="Kjaerup R.B."/>
            <person name="Dalgaard T.S."/>
            <person name="Juul-Madsen H.R."/>
        </authorList>
    </citation>
    <scope>NUCLEOTIDE SEQUENCE [LARGE SCALE GENOMIC DNA]</scope>
    <source>
        <strain evidence="1 2">GCSL-Mp3</strain>
    </source>
</reference>
<dbReference type="EMBL" id="LZEX01000007">
    <property type="protein sequence ID" value="OBU09834.1"/>
    <property type="molecule type" value="Genomic_DNA"/>
</dbReference>
<dbReference type="GO" id="GO:0006260">
    <property type="term" value="P:DNA replication"/>
    <property type="evidence" value="ECO:0007669"/>
    <property type="project" value="InterPro"/>
</dbReference>
<organism evidence="1 2">
    <name type="scientific">Morganella psychrotolerans</name>
    <dbReference type="NCBI Taxonomy" id="368603"/>
    <lineage>
        <taxon>Bacteria</taxon>
        <taxon>Pseudomonadati</taxon>
        <taxon>Pseudomonadota</taxon>
        <taxon>Gammaproteobacteria</taxon>
        <taxon>Enterobacterales</taxon>
        <taxon>Morganellaceae</taxon>
        <taxon>Morganella</taxon>
    </lineage>
</organism>
<name>A0A1B8HKR7_9GAMM</name>
<gene>
    <name evidence="1" type="ORF">AYY17_17690</name>
</gene>
<evidence type="ECO:0000313" key="2">
    <source>
        <dbReference type="Proteomes" id="UP000092247"/>
    </source>
</evidence>
<proteinExistence type="predicted"/>
<sequence>MSAQSDYLPAGLPHNRALWPVEYQEKEQLDLVASRMVKQLRMQKIHRTAVLVAIEKTPVDQQSFFRERLNYWQGVMKV</sequence>
<protein>
    <submittedName>
        <fullName evidence="1">Uncharacterized protein</fullName>
    </submittedName>
</protein>
<dbReference type="RefSeq" id="WP_067422475.1">
    <property type="nucleotide sequence ID" value="NZ_LZEX01000007.1"/>
</dbReference>
<dbReference type="SUPFAM" id="SSF46575">
    <property type="entry name" value="DNA polymerase III theta subunit-like"/>
    <property type="match status" value="1"/>
</dbReference>
<dbReference type="AlphaFoldDB" id="A0A1B8HKR7"/>
<dbReference type="GO" id="GO:0003887">
    <property type="term" value="F:DNA-directed DNA polymerase activity"/>
    <property type="evidence" value="ECO:0007669"/>
    <property type="project" value="InterPro"/>
</dbReference>
<dbReference type="Gene3D" id="1.20.58.250">
    <property type="entry name" value="DNA polymerase III-theta"/>
    <property type="match status" value="1"/>
</dbReference>